<evidence type="ECO:0000256" key="5">
    <source>
        <dbReference type="ARBA" id="ARBA00023136"/>
    </source>
</evidence>
<organism evidence="8 9">
    <name type="scientific">Paenibacillus montaniterrae</name>
    <dbReference type="NCBI Taxonomy" id="429341"/>
    <lineage>
        <taxon>Bacteria</taxon>
        <taxon>Bacillati</taxon>
        <taxon>Bacillota</taxon>
        <taxon>Bacilli</taxon>
        <taxon>Bacillales</taxon>
        <taxon>Paenibacillaceae</taxon>
        <taxon>Paenibacillus</taxon>
    </lineage>
</organism>
<evidence type="ECO:0000256" key="1">
    <source>
        <dbReference type="ARBA" id="ARBA00004651"/>
    </source>
</evidence>
<dbReference type="AlphaFoldDB" id="A0A919YT58"/>
<comment type="caution">
    <text evidence="8">The sequence shown here is derived from an EMBL/GenBank/DDBJ whole genome shotgun (WGS) entry which is preliminary data.</text>
</comment>
<protein>
    <submittedName>
        <fullName evidence="8">Permease</fullName>
    </submittedName>
</protein>
<keyword evidence="5 6" id="KW-0472">Membrane</keyword>
<evidence type="ECO:0000313" key="9">
    <source>
        <dbReference type="Proteomes" id="UP000683139"/>
    </source>
</evidence>
<gene>
    <name evidence="8" type="ORF">J40TS1_33460</name>
</gene>
<reference evidence="8" key="1">
    <citation type="submission" date="2021-03" db="EMBL/GenBank/DDBJ databases">
        <title>Antimicrobial resistance genes in bacteria isolated from Japanese honey, and their potential for conferring macrolide and lincosamide resistance in the American foulbrood pathogen Paenibacillus larvae.</title>
        <authorList>
            <person name="Okamoto M."/>
            <person name="Kumagai M."/>
            <person name="Kanamori H."/>
            <person name="Takamatsu D."/>
        </authorList>
    </citation>
    <scope>NUCLEOTIDE SEQUENCE</scope>
    <source>
        <strain evidence="8">J40TS1</strain>
    </source>
</reference>
<keyword evidence="3 6" id="KW-0812">Transmembrane</keyword>
<evidence type="ECO:0000256" key="2">
    <source>
        <dbReference type="ARBA" id="ARBA00022475"/>
    </source>
</evidence>
<comment type="subcellular location">
    <subcellularLocation>
        <location evidence="1">Cell membrane</location>
        <topology evidence="1">Multi-pass membrane protein</topology>
    </subcellularLocation>
</comment>
<dbReference type="InterPro" id="IPR003838">
    <property type="entry name" value="ABC3_permease_C"/>
</dbReference>
<feature type="domain" description="ABC3 transporter permease C-terminal" evidence="7">
    <location>
        <begin position="260"/>
        <end position="372"/>
    </location>
</feature>
<feature type="transmembrane region" description="Helical" evidence="6">
    <location>
        <begin position="426"/>
        <end position="445"/>
    </location>
</feature>
<sequence>MVIMKLFIKSLRDIRQSMGQFIAFVLVIAVGAFFYTGLITLSDNLGSYSNAYFKEHNLSDLNVYYSEISQQDAQALSKINGINKLEARYTFDATQAFDNNQAALKIHSIPANNEINTPAIIEGSFPVKSDEILLDSHYAKEHQLQVGEQIRIVANGSNLAFTISGLTENVEYAKKNAIQDHKSSGFAYMLEEAIPEISGSFTYNELLIDAQDGYHIDTLGQSIEAQSKALPYLNQISKERSFSYSQLQQTIYNNKMMSRVIPLVLFIIEAVILFLTMSRIIDSQRNQVGIMKALGVKNRSIMLHYMGYPVLVGILGSLLGYVIAAIVFVPFVETSNARSYSLPDIEFSLSLLYVVPPILISSAFGILSCYLSGRSILKERAAQAMRHKPPKKMKKLLIERIPGIWGNISYSYKLILRNIFLNKPKALASIVAVVVSTVLLITAFGTQTSLLKVASQVEEVYAYDLRIDYKLGASPESTALLPDGIENSYFLSTFPVEFVKGDESEIATLIVTEKENNLIHFFDEQDKQIALQDHGVLVPKSYADHYQIAEGDLIQLVFTAPELANKTVEMKVLQITNQYSNPSFYVTPAYLQSLGIDYIPNSLLVETSNVADVASTRSFFESEQQVETISDKIDLKESAQYIVKQNSFLFIMFIVSAAVLSFGAIYTISSINIYERNRELATLKVLGYPKQKINRLIFFENIVLTALAILVALPIGGYMFTLVVKALSSTHQQIPNQLNLVVILAAVVLAFVLTILSNLLLRRKVNHINMIESLKAME</sequence>
<feature type="transmembrane region" description="Helical" evidence="6">
    <location>
        <begin position="260"/>
        <end position="281"/>
    </location>
</feature>
<proteinExistence type="predicted"/>
<feature type="transmembrane region" description="Helical" evidence="6">
    <location>
        <begin position="740"/>
        <end position="761"/>
    </location>
</feature>
<evidence type="ECO:0000313" key="8">
    <source>
        <dbReference type="EMBL" id="GIP17704.1"/>
    </source>
</evidence>
<evidence type="ECO:0000259" key="7">
    <source>
        <dbReference type="Pfam" id="PF02687"/>
    </source>
</evidence>
<evidence type="ECO:0000256" key="6">
    <source>
        <dbReference type="SAM" id="Phobius"/>
    </source>
</evidence>
<accession>A0A919YT58</accession>
<evidence type="ECO:0000256" key="4">
    <source>
        <dbReference type="ARBA" id="ARBA00022989"/>
    </source>
</evidence>
<dbReference type="PANTHER" id="PTHR30287">
    <property type="entry name" value="MEMBRANE COMPONENT OF PREDICTED ABC SUPERFAMILY METABOLITE UPTAKE TRANSPORTER"/>
    <property type="match status" value="1"/>
</dbReference>
<feature type="transmembrane region" description="Helical" evidence="6">
    <location>
        <begin position="21"/>
        <end position="41"/>
    </location>
</feature>
<dbReference type="EMBL" id="BOSE01000006">
    <property type="protein sequence ID" value="GIP17704.1"/>
    <property type="molecule type" value="Genomic_DNA"/>
</dbReference>
<feature type="domain" description="ABC3 transporter permease C-terminal" evidence="7">
    <location>
        <begin position="651"/>
        <end position="769"/>
    </location>
</feature>
<feature type="transmembrane region" description="Helical" evidence="6">
    <location>
        <begin position="696"/>
        <end position="720"/>
    </location>
</feature>
<dbReference type="Pfam" id="PF02687">
    <property type="entry name" value="FtsX"/>
    <property type="match status" value="2"/>
</dbReference>
<dbReference type="InterPro" id="IPR038766">
    <property type="entry name" value="Membrane_comp_ABC_pdt"/>
</dbReference>
<dbReference type="GO" id="GO:0005886">
    <property type="term" value="C:plasma membrane"/>
    <property type="evidence" value="ECO:0007669"/>
    <property type="project" value="UniProtKB-SubCell"/>
</dbReference>
<feature type="transmembrane region" description="Helical" evidence="6">
    <location>
        <begin position="302"/>
        <end position="331"/>
    </location>
</feature>
<keyword evidence="2" id="KW-1003">Cell membrane</keyword>
<feature type="transmembrane region" description="Helical" evidence="6">
    <location>
        <begin position="351"/>
        <end position="371"/>
    </location>
</feature>
<dbReference type="PANTHER" id="PTHR30287:SF1">
    <property type="entry name" value="INNER MEMBRANE PROTEIN"/>
    <property type="match status" value="1"/>
</dbReference>
<keyword evidence="4 6" id="KW-1133">Transmembrane helix</keyword>
<name>A0A919YT58_9BACL</name>
<dbReference type="Proteomes" id="UP000683139">
    <property type="component" value="Unassembled WGS sequence"/>
</dbReference>
<keyword evidence="9" id="KW-1185">Reference proteome</keyword>
<feature type="transmembrane region" description="Helical" evidence="6">
    <location>
        <begin position="648"/>
        <end position="675"/>
    </location>
</feature>
<evidence type="ECO:0000256" key="3">
    <source>
        <dbReference type="ARBA" id="ARBA00022692"/>
    </source>
</evidence>